<feature type="region of interest" description="Disordered" evidence="1">
    <location>
        <begin position="37"/>
        <end position="79"/>
    </location>
</feature>
<comment type="caution">
    <text evidence="2">The sequence shown here is derived from an EMBL/GenBank/DDBJ whole genome shotgun (WGS) entry which is preliminary data.</text>
</comment>
<reference evidence="2 3" key="1">
    <citation type="submission" date="2024-08" db="EMBL/GenBank/DDBJ databases">
        <authorList>
            <person name="Cucini C."/>
            <person name="Frati F."/>
        </authorList>
    </citation>
    <scope>NUCLEOTIDE SEQUENCE [LARGE SCALE GENOMIC DNA]</scope>
</reference>
<sequence length="79" mass="8431">MVTAELKRRRSKTPTRIKITGPLIVWGHFPALHPAPRWSGANFPPSTRPLDGLGPTSRPPPGPLMVPGGGREGGNSDTK</sequence>
<proteinExistence type="predicted"/>
<gene>
    <name evidence="2" type="ORF">ODALV1_LOCUS19282</name>
</gene>
<name>A0ABP1R6N6_9HEXA</name>
<dbReference type="Proteomes" id="UP001642540">
    <property type="component" value="Unassembled WGS sequence"/>
</dbReference>
<keyword evidence="3" id="KW-1185">Reference proteome</keyword>
<evidence type="ECO:0000256" key="1">
    <source>
        <dbReference type="SAM" id="MobiDB-lite"/>
    </source>
</evidence>
<organism evidence="2 3">
    <name type="scientific">Orchesella dallaii</name>
    <dbReference type="NCBI Taxonomy" id="48710"/>
    <lineage>
        <taxon>Eukaryota</taxon>
        <taxon>Metazoa</taxon>
        <taxon>Ecdysozoa</taxon>
        <taxon>Arthropoda</taxon>
        <taxon>Hexapoda</taxon>
        <taxon>Collembola</taxon>
        <taxon>Entomobryomorpha</taxon>
        <taxon>Entomobryoidea</taxon>
        <taxon>Orchesellidae</taxon>
        <taxon>Orchesellinae</taxon>
        <taxon>Orchesella</taxon>
    </lineage>
</organism>
<evidence type="ECO:0000313" key="2">
    <source>
        <dbReference type="EMBL" id="CAL8121230.1"/>
    </source>
</evidence>
<dbReference type="EMBL" id="CAXLJM020000065">
    <property type="protein sequence ID" value="CAL8121230.1"/>
    <property type="molecule type" value="Genomic_DNA"/>
</dbReference>
<accession>A0ABP1R6N6</accession>
<evidence type="ECO:0000313" key="3">
    <source>
        <dbReference type="Proteomes" id="UP001642540"/>
    </source>
</evidence>
<protein>
    <submittedName>
        <fullName evidence="2">Uncharacterized protein</fullName>
    </submittedName>
</protein>